<keyword evidence="2" id="KW-1185">Reference proteome</keyword>
<dbReference type="EMBL" id="JAWCUI010000146">
    <property type="protein sequence ID" value="KAL1887115.1"/>
    <property type="molecule type" value="Genomic_DNA"/>
</dbReference>
<gene>
    <name evidence="1" type="ORF">Sste5346_010432</name>
</gene>
<name>A0ABR3YGM0_9PEZI</name>
<dbReference type="Proteomes" id="UP001583186">
    <property type="component" value="Unassembled WGS sequence"/>
</dbReference>
<evidence type="ECO:0000313" key="1">
    <source>
        <dbReference type="EMBL" id="KAL1887115.1"/>
    </source>
</evidence>
<organism evidence="1 2">
    <name type="scientific">Sporothrix stenoceras</name>
    <dbReference type="NCBI Taxonomy" id="5173"/>
    <lineage>
        <taxon>Eukaryota</taxon>
        <taxon>Fungi</taxon>
        <taxon>Dikarya</taxon>
        <taxon>Ascomycota</taxon>
        <taxon>Pezizomycotina</taxon>
        <taxon>Sordariomycetes</taxon>
        <taxon>Sordariomycetidae</taxon>
        <taxon>Ophiostomatales</taxon>
        <taxon>Ophiostomataceae</taxon>
        <taxon>Sporothrix</taxon>
    </lineage>
</organism>
<evidence type="ECO:0000313" key="2">
    <source>
        <dbReference type="Proteomes" id="UP001583186"/>
    </source>
</evidence>
<proteinExistence type="predicted"/>
<accession>A0ABR3YGM0</accession>
<protein>
    <submittedName>
        <fullName evidence="1">Uncharacterized protein</fullName>
    </submittedName>
</protein>
<sequence length="332" mass="36296">MSRPLPCRDDLWESRDAEEWRSRYLESLAQSTNSQPTSLASVLGGLLDGQQILHHIGNLGRLAIVHAIYQTTFDLRAQTDNPLLGGLLEEGQGRSAVGKTTTVFSNWQARAALLLETILSATAVTGRGMALLQSQHSPSWRLQLSVTASAYHVSLVNIVPVGDLLAYVSSTATMAEKADAEAELRAWMADNGGRTARRAAVRASITFALIRERPCHGFYEPVALLMSTLTLWVFNRLSTTREDGQEPGSLANNPSAQVTLRLDHAWTAESEHLWLEAEDENVRGYLTGVGNIKDAKSRRKLLEVACDSLSMMPAWGLSHGFAAFLSLLKDTA</sequence>
<comment type="caution">
    <text evidence="1">The sequence shown here is derived from an EMBL/GenBank/DDBJ whole genome shotgun (WGS) entry which is preliminary data.</text>
</comment>
<reference evidence="1 2" key="1">
    <citation type="journal article" date="2024" name="IMA Fungus">
        <title>IMA Genome - F19 : A genome assembly and annotation guide to empower mycologists, including annotated draft genome sequences of Ceratocystis pirilliformis, Diaporthe australafricana, Fusarium ophioides, Paecilomyces lecythidis, and Sporothrix stenoceras.</title>
        <authorList>
            <person name="Aylward J."/>
            <person name="Wilson A.M."/>
            <person name="Visagie C.M."/>
            <person name="Spraker J."/>
            <person name="Barnes I."/>
            <person name="Buitendag C."/>
            <person name="Ceriani C."/>
            <person name="Del Mar Angel L."/>
            <person name="du Plessis D."/>
            <person name="Fuchs T."/>
            <person name="Gasser K."/>
            <person name="Kramer D."/>
            <person name="Li W."/>
            <person name="Munsamy K."/>
            <person name="Piso A."/>
            <person name="Price J.L."/>
            <person name="Sonnekus B."/>
            <person name="Thomas C."/>
            <person name="van der Nest A."/>
            <person name="van Dijk A."/>
            <person name="van Heerden A."/>
            <person name="van Vuuren N."/>
            <person name="Yilmaz N."/>
            <person name="Duong T.A."/>
            <person name="van der Merwe N.A."/>
            <person name="Wingfield M.J."/>
            <person name="Wingfield B.D."/>
        </authorList>
    </citation>
    <scope>NUCLEOTIDE SEQUENCE [LARGE SCALE GENOMIC DNA]</scope>
    <source>
        <strain evidence="1 2">CMW 5346</strain>
    </source>
</reference>